<keyword evidence="3 7" id="KW-0274">FAD</keyword>
<dbReference type="Pfam" id="PF00743">
    <property type="entry name" value="FMO-like"/>
    <property type="match status" value="1"/>
</dbReference>
<dbReference type="InterPro" id="IPR050346">
    <property type="entry name" value="FMO-like"/>
</dbReference>
<evidence type="ECO:0000256" key="2">
    <source>
        <dbReference type="ARBA" id="ARBA00022630"/>
    </source>
</evidence>
<dbReference type="OrthoDB" id="66881at2759"/>
<dbReference type="GO" id="GO:0050661">
    <property type="term" value="F:NADP binding"/>
    <property type="evidence" value="ECO:0007669"/>
    <property type="project" value="InterPro"/>
</dbReference>
<reference evidence="9" key="1">
    <citation type="submission" date="2016-06" db="EMBL/GenBank/DDBJ databases">
        <title>Parallel loss of symbiosis genes in relatives of nitrogen-fixing non-legume Parasponia.</title>
        <authorList>
            <person name="Van Velzen R."/>
            <person name="Holmer R."/>
            <person name="Bu F."/>
            <person name="Rutten L."/>
            <person name="Van Zeijl A."/>
            <person name="Liu W."/>
            <person name="Santuari L."/>
            <person name="Cao Q."/>
            <person name="Sharma T."/>
            <person name="Shen D."/>
            <person name="Roswanjaya Y."/>
            <person name="Wardhani T."/>
            <person name="Kalhor M.S."/>
            <person name="Jansen J."/>
            <person name="Van den Hoogen J."/>
            <person name="Gungor B."/>
            <person name="Hartog M."/>
            <person name="Hontelez J."/>
            <person name="Verver J."/>
            <person name="Yang W.-C."/>
            <person name="Schijlen E."/>
            <person name="Repin R."/>
            <person name="Schilthuizen M."/>
            <person name="Schranz E."/>
            <person name="Heidstra R."/>
            <person name="Miyata K."/>
            <person name="Fedorova E."/>
            <person name="Kohlen W."/>
            <person name="Bisseling T."/>
            <person name="Smit S."/>
            <person name="Geurts R."/>
        </authorList>
    </citation>
    <scope>NUCLEOTIDE SEQUENCE [LARGE SCALE GENOMIC DNA]</scope>
    <source>
        <strain evidence="9">cv. WU1-14</strain>
    </source>
</reference>
<evidence type="ECO:0000256" key="1">
    <source>
        <dbReference type="ARBA" id="ARBA00009183"/>
    </source>
</evidence>
<dbReference type="EMBL" id="JXTB01000202">
    <property type="protein sequence ID" value="PON53844.1"/>
    <property type="molecule type" value="Genomic_DNA"/>
</dbReference>
<name>A0A2P5BYG6_PARAD</name>
<evidence type="ECO:0000313" key="8">
    <source>
        <dbReference type="EMBL" id="PON53844.1"/>
    </source>
</evidence>
<keyword evidence="9" id="KW-1185">Reference proteome</keyword>
<dbReference type="AlphaFoldDB" id="A0A2P5BYG6"/>
<keyword evidence="6 7" id="KW-0503">Monooxygenase</keyword>
<dbReference type="FunFam" id="3.50.50.60:FF:000099">
    <property type="entry name" value="Flavin-containing monooxygenase"/>
    <property type="match status" value="1"/>
</dbReference>
<sequence length="286" mass="32043">MSRHVAVIGAGASGLIAAHELRREGHKVVVFERGGQVGGAWLYNPMTESDPLGLDPHRTLVHSSLYQSLRTNLPRETMGYRVYPFVAKESEERDPRRFPGHREVLMYLTDFAREFGIVELVRFEREVVYAGVVELEGGGKCWKVRSKMRSDQEYVEIDETYDAVVVCVGHYKQPRIAQIPGVDAWPGKQMHSHNYRIPEPFRDQVVILIGASASAADISRDIAVVAKEVHVASRLLGDGTTAKQPGYDNMWLHPMIYRAQQDGGVVFQDGSVVYADTLLHCTGYAF</sequence>
<dbReference type="STRING" id="3476.A0A2P5BYG6"/>
<evidence type="ECO:0000256" key="7">
    <source>
        <dbReference type="RuleBase" id="RU361177"/>
    </source>
</evidence>
<evidence type="ECO:0000256" key="6">
    <source>
        <dbReference type="ARBA" id="ARBA00023033"/>
    </source>
</evidence>
<dbReference type="InterPro" id="IPR020946">
    <property type="entry name" value="Flavin_mOase-like"/>
</dbReference>
<dbReference type="PANTHER" id="PTHR23023">
    <property type="entry name" value="DIMETHYLANILINE MONOOXYGENASE"/>
    <property type="match status" value="1"/>
</dbReference>
<comment type="caution">
    <text evidence="8">The sequence shown here is derived from an EMBL/GenBank/DDBJ whole genome shotgun (WGS) entry which is preliminary data.</text>
</comment>
<dbReference type="Gene3D" id="3.50.50.60">
    <property type="entry name" value="FAD/NAD(P)-binding domain"/>
    <property type="match status" value="1"/>
</dbReference>
<dbReference type="Proteomes" id="UP000237105">
    <property type="component" value="Unassembled WGS sequence"/>
</dbReference>
<protein>
    <recommendedName>
        <fullName evidence="7">Flavin-containing monooxygenase</fullName>
        <ecNumber evidence="7">1.-.-.-</ecNumber>
    </recommendedName>
</protein>
<dbReference type="SUPFAM" id="SSF51905">
    <property type="entry name" value="FAD/NAD(P)-binding domain"/>
    <property type="match status" value="1"/>
</dbReference>
<comment type="similarity">
    <text evidence="1 7">Belongs to the FMO family.</text>
</comment>
<dbReference type="GO" id="GO:0050660">
    <property type="term" value="F:flavin adenine dinucleotide binding"/>
    <property type="evidence" value="ECO:0007669"/>
    <property type="project" value="InterPro"/>
</dbReference>
<evidence type="ECO:0000256" key="5">
    <source>
        <dbReference type="ARBA" id="ARBA00023002"/>
    </source>
</evidence>
<dbReference type="PRINTS" id="PR00370">
    <property type="entry name" value="FMOXYGENASE"/>
</dbReference>
<dbReference type="EC" id="1.-.-.-" evidence="7"/>
<dbReference type="PIRSF" id="PIRSF000332">
    <property type="entry name" value="FMO"/>
    <property type="match status" value="1"/>
</dbReference>
<organism evidence="8 9">
    <name type="scientific">Parasponia andersonii</name>
    <name type="common">Sponia andersonii</name>
    <dbReference type="NCBI Taxonomy" id="3476"/>
    <lineage>
        <taxon>Eukaryota</taxon>
        <taxon>Viridiplantae</taxon>
        <taxon>Streptophyta</taxon>
        <taxon>Embryophyta</taxon>
        <taxon>Tracheophyta</taxon>
        <taxon>Spermatophyta</taxon>
        <taxon>Magnoliopsida</taxon>
        <taxon>eudicotyledons</taxon>
        <taxon>Gunneridae</taxon>
        <taxon>Pentapetalae</taxon>
        <taxon>rosids</taxon>
        <taxon>fabids</taxon>
        <taxon>Rosales</taxon>
        <taxon>Cannabaceae</taxon>
        <taxon>Parasponia</taxon>
    </lineage>
</organism>
<dbReference type="GO" id="GO:0004499">
    <property type="term" value="F:N,N-dimethylaniline monooxygenase activity"/>
    <property type="evidence" value="ECO:0007669"/>
    <property type="project" value="InterPro"/>
</dbReference>
<keyword evidence="4" id="KW-0521">NADP</keyword>
<evidence type="ECO:0000313" key="9">
    <source>
        <dbReference type="Proteomes" id="UP000237105"/>
    </source>
</evidence>
<evidence type="ECO:0000256" key="3">
    <source>
        <dbReference type="ARBA" id="ARBA00022827"/>
    </source>
</evidence>
<accession>A0A2P5BYG6</accession>
<proteinExistence type="inferred from homology"/>
<dbReference type="InterPro" id="IPR000960">
    <property type="entry name" value="Flavin_mOase"/>
</dbReference>
<keyword evidence="5 7" id="KW-0560">Oxidoreductase</keyword>
<evidence type="ECO:0000256" key="4">
    <source>
        <dbReference type="ARBA" id="ARBA00022857"/>
    </source>
</evidence>
<comment type="cofactor">
    <cofactor evidence="7">
        <name>FAD</name>
        <dbReference type="ChEBI" id="CHEBI:57692"/>
    </cofactor>
</comment>
<keyword evidence="2 7" id="KW-0285">Flavoprotein</keyword>
<gene>
    <name evidence="8" type="ORF">PanWU01x14_200060</name>
</gene>
<dbReference type="InterPro" id="IPR036188">
    <property type="entry name" value="FAD/NAD-bd_sf"/>
</dbReference>